<dbReference type="SUPFAM" id="SSF75217">
    <property type="entry name" value="alpha/beta knot"/>
    <property type="match status" value="1"/>
</dbReference>
<dbReference type="EMBL" id="NXLQ01000001">
    <property type="protein sequence ID" value="RDU67640.1"/>
    <property type="molecule type" value="Genomic_DNA"/>
</dbReference>
<comment type="similarity">
    <text evidence="2 10">Belongs to the RNA methyltransferase RsmE family.</text>
</comment>
<evidence type="ECO:0000256" key="1">
    <source>
        <dbReference type="ARBA" id="ARBA00004496"/>
    </source>
</evidence>
<keyword evidence="4 10" id="KW-0698">rRNA processing</keyword>
<dbReference type="InterPro" id="IPR046886">
    <property type="entry name" value="RsmE_MTase_dom"/>
</dbReference>
<keyword evidence="13" id="KW-1185">Reference proteome</keyword>
<dbReference type="PANTHER" id="PTHR30027:SF3">
    <property type="entry name" value="16S RRNA (URACIL(1498)-N(3))-METHYLTRANSFERASE"/>
    <property type="match status" value="1"/>
</dbReference>
<dbReference type="InterPro" id="IPR029026">
    <property type="entry name" value="tRNA_m1G_MTases_N"/>
</dbReference>
<dbReference type="GO" id="GO:0070475">
    <property type="term" value="P:rRNA base methylation"/>
    <property type="evidence" value="ECO:0007669"/>
    <property type="project" value="TreeGrafter"/>
</dbReference>
<sequence length="257" mass="29671">MQFFYHKDAGLHQIMLDSRDSHYLFRVRRFKENGILKVRNLHDDTLYFYKHTKKSNFILESLLQDSNQFTKDSQELHLIVAMIDTKDIYDTLSMLNALNVSSLNLFYADYSQKNRKIDLQKAQKILYYSCMQCGRSNFMSINIFSDLSDVFCAFEKACYIDFARESFTITKIPLYNNHSLQDTAICSYQPLMLESLPANLLQECAKNGIIIGAEGGFSPRERAEIFSNKTCYSLSTSHILTAHLTSIYIASLCMAKL</sequence>
<keyword evidence="5 10" id="KW-0489">Methyltransferase</keyword>
<dbReference type="InterPro" id="IPR006700">
    <property type="entry name" value="RsmE"/>
</dbReference>
<evidence type="ECO:0000256" key="6">
    <source>
        <dbReference type="ARBA" id="ARBA00022679"/>
    </source>
</evidence>
<proteinExistence type="inferred from homology"/>
<comment type="function">
    <text evidence="8 10">Specifically methylates the N3 position of the uracil ring of uridine 1498 (m3U1498) in 16S rRNA. Acts on the fully assembled 30S ribosomal subunit.</text>
</comment>
<organism evidence="12 13">
    <name type="scientific">Helicobacter didelphidarum</name>
    <dbReference type="NCBI Taxonomy" id="2040648"/>
    <lineage>
        <taxon>Bacteria</taxon>
        <taxon>Pseudomonadati</taxon>
        <taxon>Campylobacterota</taxon>
        <taxon>Epsilonproteobacteria</taxon>
        <taxon>Campylobacterales</taxon>
        <taxon>Helicobacteraceae</taxon>
        <taxon>Helicobacter</taxon>
    </lineage>
</organism>
<dbReference type="AlphaFoldDB" id="A0A3D8IRN2"/>
<evidence type="ECO:0000256" key="10">
    <source>
        <dbReference type="PIRNR" id="PIRNR015601"/>
    </source>
</evidence>
<evidence type="ECO:0000256" key="9">
    <source>
        <dbReference type="ARBA" id="ARBA00047944"/>
    </source>
</evidence>
<evidence type="ECO:0000256" key="2">
    <source>
        <dbReference type="ARBA" id="ARBA00005528"/>
    </source>
</evidence>
<dbReference type="PIRSF" id="PIRSF015601">
    <property type="entry name" value="MTase_slr0722"/>
    <property type="match status" value="1"/>
</dbReference>
<evidence type="ECO:0000313" key="12">
    <source>
        <dbReference type="EMBL" id="RDU67640.1"/>
    </source>
</evidence>
<evidence type="ECO:0000256" key="5">
    <source>
        <dbReference type="ARBA" id="ARBA00022603"/>
    </source>
</evidence>
<dbReference type="Gene3D" id="3.40.1280.10">
    <property type="match status" value="1"/>
</dbReference>
<protein>
    <recommendedName>
        <fullName evidence="10">Ribosomal RNA small subunit methyltransferase E</fullName>
        <ecNumber evidence="10">2.1.1.193</ecNumber>
    </recommendedName>
</protein>
<keyword evidence="7 10" id="KW-0949">S-adenosyl-L-methionine</keyword>
<comment type="subcellular location">
    <subcellularLocation>
        <location evidence="1 10">Cytoplasm</location>
    </subcellularLocation>
</comment>
<gene>
    <name evidence="12" type="ORF">CQA53_01145</name>
</gene>
<evidence type="ECO:0000256" key="7">
    <source>
        <dbReference type="ARBA" id="ARBA00022691"/>
    </source>
</evidence>
<dbReference type="GO" id="GO:0005737">
    <property type="term" value="C:cytoplasm"/>
    <property type="evidence" value="ECO:0007669"/>
    <property type="project" value="UniProtKB-SubCell"/>
</dbReference>
<evidence type="ECO:0000256" key="3">
    <source>
        <dbReference type="ARBA" id="ARBA00022490"/>
    </source>
</evidence>
<dbReference type="EC" id="2.1.1.193" evidence="10"/>
<evidence type="ECO:0000259" key="11">
    <source>
        <dbReference type="Pfam" id="PF04452"/>
    </source>
</evidence>
<comment type="catalytic activity">
    <reaction evidence="9 10">
        <text>uridine(1498) in 16S rRNA + S-adenosyl-L-methionine = N(3)-methyluridine(1498) in 16S rRNA + S-adenosyl-L-homocysteine + H(+)</text>
        <dbReference type="Rhea" id="RHEA:42920"/>
        <dbReference type="Rhea" id="RHEA-COMP:10283"/>
        <dbReference type="Rhea" id="RHEA-COMP:10284"/>
        <dbReference type="ChEBI" id="CHEBI:15378"/>
        <dbReference type="ChEBI" id="CHEBI:57856"/>
        <dbReference type="ChEBI" id="CHEBI:59789"/>
        <dbReference type="ChEBI" id="CHEBI:65315"/>
        <dbReference type="ChEBI" id="CHEBI:74502"/>
        <dbReference type="EC" id="2.1.1.193"/>
    </reaction>
</comment>
<comment type="caution">
    <text evidence="12">The sequence shown here is derived from an EMBL/GenBank/DDBJ whole genome shotgun (WGS) entry which is preliminary data.</text>
</comment>
<dbReference type="OrthoDB" id="9815641at2"/>
<keyword evidence="3 10" id="KW-0963">Cytoplasm</keyword>
<keyword evidence="6 10" id="KW-0808">Transferase</keyword>
<dbReference type="PANTHER" id="PTHR30027">
    <property type="entry name" value="RIBOSOMAL RNA SMALL SUBUNIT METHYLTRANSFERASE E"/>
    <property type="match status" value="1"/>
</dbReference>
<name>A0A3D8IRN2_9HELI</name>
<dbReference type="GO" id="GO:0070042">
    <property type="term" value="F:rRNA (uridine-N3-)-methyltransferase activity"/>
    <property type="evidence" value="ECO:0007669"/>
    <property type="project" value="TreeGrafter"/>
</dbReference>
<evidence type="ECO:0000256" key="8">
    <source>
        <dbReference type="ARBA" id="ARBA00025699"/>
    </source>
</evidence>
<dbReference type="RefSeq" id="WP_115542166.1">
    <property type="nucleotide sequence ID" value="NZ_NXLQ01000001.1"/>
</dbReference>
<accession>A0A3D8IRN2</accession>
<feature type="domain" description="Ribosomal RNA small subunit methyltransferase E methyltransferase" evidence="11">
    <location>
        <begin position="73"/>
        <end position="251"/>
    </location>
</feature>
<dbReference type="InterPro" id="IPR029028">
    <property type="entry name" value="Alpha/beta_knot_MTases"/>
</dbReference>
<dbReference type="Pfam" id="PF04452">
    <property type="entry name" value="Methyltrans_RNA"/>
    <property type="match status" value="1"/>
</dbReference>
<reference evidence="12 13" key="1">
    <citation type="submission" date="2018-04" db="EMBL/GenBank/DDBJ databases">
        <title>Novel Campyloabacter and Helicobacter Species and Strains.</title>
        <authorList>
            <person name="Mannion A.J."/>
            <person name="Shen Z."/>
            <person name="Fox J.G."/>
        </authorList>
    </citation>
    <scope>NUCLEOTIDE SEQUENCE [LARGE SCALE GENOMIC DNA]</scope>
    <source>
        <strain evidence="12 13">MIT 17-337</strain>
    </source>
</reference>
<evidence type="ECO:0000256" key="4">
    <source>
        <dbReference type="ARBA" id="ARBA00022552"/>
    </source>
</evidence>
<dbReference type="Proteomes" id="UP000256379">
    <property type="component" value="Unassembled WGS sequence"/>
</dbReference>
<dbReference type="NCBIfam" id="TIGR00046">
    <property type="entry name" value="RsmE family RNA methyltransferase"/>
    <property type="match status" value="1"/>
</dbReference>
<evidence type="ECO:0000313" key="13">
    <source>
        <dbReference type="Proteomes" id="UP000256379"/>
    </source>
</evidence>